<comment type="caution">
    <text evidence="1">The sequence shown here is derived from an EMBL/GenBank/DDBJ whole genome shotgun (WGS) entry which is preliminary data.</text>
</comment>
<protein>
    <recommendedName>
        <fullName evidence="3">Addiction module toxin RelE</fullName>
    </recommendedName>
</protein>
<sequence length="101" mass="11588">MEVKSNPSVDKFILSLEISVAAKVVKTVLLLKEFGHRLTMPQSKSLGNGLFELRIRGSKEIRIFYCFHERFAQLLHGFVKKTQQTPRKELNTAVAKLRMLT</sequence>
<dbReference type="Proteomes" id="UP000176864">
    <property type="component" value="Unassembled WGS sequence"/>
</dbReference>
<evidence type="ECO:0008006" key="3">
    <source>
        <dbReference type="Google" id="ProtNLM"/>
    </source>
</evidence>
<name>A0A1F5NKC8_9BACT</name>
<proteinExistence type="predicted"/>
<organism evidence="1 2">
    <name type="scientific">Candidatus Doudnabacteria bacterium RIFCSPHIGHO2_01_FULL_46_14</name>
    <dbReference type="NCBI Taxonomy" id="1817824"/>
    <lineage>
        <taxon>Bacteria</taxon>
        <taxon>Candidatus Doudnaibacteriota</taxon>
    </lineage>
</organism>
<gene>
    <name evidence="1" type="ORF">A2751_02335</name>
</gene>
<reference evidence="1 2" key="1">
    <citation type="journal article" date="2016" name="Nat. Commun.">
        <title>Thousands of microbial genomes shed light on interconnected biogeochemical processes in an aquifer system.</title>
        <authorList>
            <person name="Anantharaman K."/>
            <person name="Brown C.T."/>
            <person name="Hug L.A."/>
            <person name="Sharon I."/>
            <person name="Castelle C.J."/>
            <person name="Probst A.J."/>
            <person name="Thomas B.C."/>
            <person name="Singh A."/>
            <person name="Wilkins M.J."/>
            <person name="Karaoz U."/>
            <person name="Brodie E.L."/>
            <person name="Williams K.H."/>
            <person name="Hubbard S.S."/>
            <person name="Banfield J.F."/>
        </authorList>
    </citation>
    <scope>NUCLEOTIDE SEQUENCE [LARGE SCALE GENOMIC DNA]</scope>
</reference>
<dbReference type="AlphaFoldDB" id="A0A1F5NKC8"/>
<evidence type="ECO:0000313" key="2">
    <source>
        <dbReference type="Proteomes" id="UP000176864"/>
    </source>
</evidence>
<dbReference type="EMBL" id="MFEK01000016">
    <property type="protein sequence ID" value="OGE77860.1"/>
    <property type="molecule type" value="Genomic_DNA"/>
</dbReference>
<dbReference type="InterPro" id="IPR009241">
    <property type="entry name" value="HigB-like"/>
</dbReference>
<dbReference type="STRING" id="1817824.A2751_02335"/>
<accession>A0A1F5NKC8</accession>
<evidence type="ECO:0000313" key="1">
    <source>
        <dbReference type="EMBL" id="OGE77860.1"/>
    </source>
</evidence>
<dbReference type="Pfam" id="PF05973">
    <property type="entry name" value="Gp49"/>
    <property type="match status" value="1"/>
</dbReference>